<dbReference type="Proteomes" id="UP000065151">
    <property type="component" value="Chromosome"/>
</dbReference>
<evidence type="ECO:0000313" key="2">
    <source>
        <dbReference type="Proteomes" id="UP000065151"/>
    </source>
</evidence>
<proteinExistence type="predicted"/>
<reference evidence="1 2" key="1">
    <citation type="submission" date="2015-12" db="EMBL/GenBank/DDBJ databases">
        <authorList>
            <person name="Shamseldin A."/>
            <person name="Moawad H."/>
            <person name="Abd El-Rahim W.M."/>
            <person name="Sadowsky M.J."/>
        </authorList>
    </citation>
    <scope>NUCLEOTIDE SEQUENCE [LARGE SCALE GENOMIC DNA]</scope>
    <source>
        <strain evidence="1 2">Ar51</strain>
    </source>
</reference>
<dbReference type="AlphaFoldDB" id="A0A0U2X7J4"/>
<dbReference type="STRING" id="121292.AU252_01395"/>
<protein>
    <submittedName>
        <fullName evidence="1">Uncharacterized protein</fullName>
    </submittedName>
</protein>
<sequence length="103" mass="11671">MEDHPPSNLPDSGEVEGYGLPVRQWRPAAIKEWKSLGRGESVELREGHNVTCEGWVDDLTEDGTIIWIHLSNGMGRKMIHLDDDVEIWSMDAQMCQKQAQLAQ</sequence>
<accession>A0A0U2X7J4</accession>
<gene>
    <name evidence="1" type="ORF">AU252_01395</name>
</gene>
<dbReference type="KEGG" id="psul:AU252_01395"/>
<organism evidence="1">
    <name type="scientific">Pseudarthrobacter sulfonivorans</name>
    <dbReference type="NCBI Taxonomy" id="121292"/>
    <lineage>
        <taxon>Bacteria</taxon>
        <taxon>Bacillati</taxon>
        <taxon>Actinomycetota</taxon>
        <taxon>Actinomycetes</taxon>
        <taxon>Micrococcales</taxon>
        <taxon>Micrococcaceae</taxon>
        <taxon>Pseudarthrobacter</taxon>
    </lineage>
</organism>
<name>A0A0U2X7J4_9MICC</name>
<evidence type="ECO:0000313" key="1">
    <source>
        <dbReference type="EMBL" id="ALV39986.1"/>
    </source>
</evidence>
<dbReference type="EMBL" id="CP013747">
    <property type="protein sequence ID" value="ALV39986.1"/>
    <property type="molecule type" value="Genomic_DNA"/>
</dbReference>